<dbReference type="AlphaFoldDB" id="A0A5C3F6Y2"/>
<dbReference type="PANTHER" id="PTHR31841">
    <property type="entry name" value="PROTEIN FAM72A-RELATED"/>
    <property type="match status" value="1"/>
</dbReference>
<feature type="compositionally biased region" description="Polar residues" evidence="2">
    <location>
        <begin position="181"/>
        <end position="196"/>
    </location>
</feature>
<feature type="region of interest" description="Disordered" evidence="2">
    <location>
        <begin position="441"/>
        <end position="462"/>
    </location>
</feature>
<dbReference type="GO" id="GO:0005829">
    <property type="term" value="C:cytosol"/>
    <property type="evidence" value="ECO:0007669"/>
    <property type="project" value="UniProtKB-ARBA"/>
</dbReference>
<accession>A0A5C3F6Y2</accession>
<feature type="compositionally biased region" description="Low complexity" evidence="2">
    <location>
        <begin position="63"/>
        <end position="79"/>
    </location>
</feature>
<feature type="compositionally biased region" description="Acidic residues" evidence="2">
    <location>
        <begin position="373"/>
        <end position="382"/>
    </location>
</feature>
<dbReference type="EMBL" id="OOIP01000016">
    <property type="protein sequence ID" value="SPO39826.1"/>
    <property type="molecule type" value="Genomic_DNA"/>
</dbReference>
<dbReference type="OrthoDB" id="2526683at2759"/>
<sequence>MPASAVRSARRSSRRASRDNLRASAHRSQPPATAPPFRLNPLWPELPQRNYAIGPIEAEVSGSSASETSASASSPATPRRSAEELAAQVIDMQELELADLVHQRQVARNLAIEQVERQRQQDWERDQYYIRLSEEARRVTQMQQPRQHEPQQDVRQQQWSSGRSRSDRHRHATPPPLADQTAWSQTHTNTPSSSSQEPRDPQHKVYLLNCRHCGNFLSDRGMRAVLLLKPNITLYSTDAVPSNCGPYYSPSTFHGGVDPLEPPIERTCNCLTQSLGCHGCGNQVGYSILSPCDQCNSSVQKHQRSSNGHRTVLHCSEISVRERRYVPGEPGVRAAPYQCEAAVAPSTPHAALRRQTPRIRDYASERAGYPDFYDVDEDDDVDPEKTDFTAQAYQQHQLHDVDPRQLREPRSTRSNLRPTGSGKEARVLRRGDVIYWSDLVSGGERTQPFDPDPILQMPAAGR</sequence>
<feature type="region of interest" description="Disordered" evidence="2">
    <location>
        <begin position="139"/>
        <end position="201"/>
    </location>
</feature>
<evidence type="ECO:0000256" key="2">
    <source>
        <dbReference type="SAM" id="MobiDB-lite"/>
    </source>
</evidence>
<protein>
    <submittedName>
        <fullName evidence="3">Uncharacterized protein</fullName>
    </submittedName>
</protein>
<feature type="region of interest" description="Disordered" evidence="2">
    <location>
        <begin position="1"/>
        <end position="41"/>
    </location>
</feature>
<organism evidence="3 4">
    <name type="scientific">Pseudozyma flocculosa</name>
    <dbReference type="NCBI Taxonomy" id="84751"/>
    <lineage>
        <taxon>Eukaryota</taxon>
        <taxon>Fungi</taxon>
        <taxon>Dikarya</taxon>
        <taxon>Basidiomycota</taxon>
        <taxon>Ustilaginomycotina</taxon>
        <taxon>Ustilaginomycetes</taxon>
        <taxon>Ustilaginales</taxon>
        <taxon>Ustilaginaceae</taxon>
        <taxon>Pseudozyma</taxon>
    </lineage>
</organism>
<dbReference type="Pfam" id="PF14976">
    <property type="entry name" value="YPEH2ZP"/>
    <property type="match status" value="1"/>
</dbReference>
<reference evidence="3 4" key="1">
    <citation type="submission" date="2018-03" db="EMBL/GenBank/DDBJ databases">
        <authorList>
            <person name="Guldener U."/>
        </authorList>
    </citation>
    <scope>NUCLEOTIDE SEQUENCE [LARGE SCALE GENOMIC DNA]</scope>
    <source>
        <strain evidence="3 4">DAOM196992</strain>
    </source>
</reference>
<comment type="similarity">
    <text evidence="1">Belongs to the FAM72 family.</text>
</comment>
<dbReference type="Proteomes" id="UP000323386">
    <property type="component" value="Unassembled WGS sequence"/>
</dbReference>
<dbReference type="InterPro" id="IPR026768">
    <property type="entry name" value="YPEH2ZP"/>
</dbReference>
<proteinExistence type="inferred from homology"/>
<feature type="compositionally biased region" description="Basic and acidic residues" evidence="2">
    <location>
        <begin position="397"/>
        <end position="411"/>
    </location>
</feature>
<feature type="region of interest" description="Disordered" evidence="2">
    <location>
        <begin position="363"/>
        <end position="425"/>
    </location>
</feature>
<feature type="region of interest" description="Disordered" evidence="2">
    <location>
        <begin position="54"/>
        <end position="83"/>
    </location>
</feature>
<gene>
    <name evidence="3" type="ORF">PSFLO_05307</name>
</gene>
<evidence type="ECO:0000313" key="4">
    <source>
        <dbReference type="Proteomes" id="UP000323386"/>
    </source>
</evidence>
<evidence type="ECO:0000313" key="3">
    <source>
        <dbReference type="EMBL" id="SPO39826.1"/>
    </source>
</evidence>
<evidence type="ECO:0000256" key="1">
    <source>
        <dbReference type="ARBA" id="ARBA00006888"/>
    </source>
</evidence>
<dbReference type="PANTHER" id="PTHR31841:SF1">
    <property type="entry name" value="PROTEIN FAM72A-RELATED"/>
    <property type="match status" value="1"/>
</dbReference>
<keyword evidence="4" id="KW-1185">Reference proteome</keyword>
<name>A0A5C3F6Y2_9BASI</name>